<dbReference type="UniPathway" id="UPA00109">
    <property type="reaction ID" value="UER00181"/>
</dbReference>
<keyword evidence="5" id="KW-0324">Glycolysis</keyword>
<comment type="catalytic activity">
    <reaction evidence="6">
        <text>alpha-D-glucose 6-phosphate = beta-D-fructose 6-phosphate</text>
        <dbReference type="Rhea" id="RHEA:11816"/>
        <dbReference type="ChEBI" id="CHEBI:57634"/>
        <dbReference type="ChEBI" id="CHEBI:58225"/>
        <dbReference type="EC" id="5.3.1.9"/>
    </reaction>
</comment>
<comment type="similarity">
    <text evidence="2">Belongs to the archaeal-type GPI family.</text>
</comment>
<dbReference type="GO" id="GO:0006096">
    <property type="term" value="P:glycolytic process"/>
    <property type="evidence" value="ECO:0007669"/>
    <property type="project" value="UniProtKB-UniPathway"/>
</dbReference>
<dbReference type="Proteomes" id="UP000545876">
    <property type="component" value="Unassembled WGS sequence"/>
</dbReference>
<dbReference type="AlphaFoldDB" id="A0A847D153"/>
<evidence type="ECO:0000256" key="2">
    <source>
        <dbReference type="ARBA" id="ARBA00006542"/>
    </source>
</evidence>
<dbReference type="EC" id="5.3.1.9" evidence="3"/>
<dbReference type="GO" id="GO:0006094">
    <property type="term" value="P:gluconeogenesis"/>
    <property type="evidence" value="ECO:0007669"/>
    <property type="project" value="UniProtKB-KW"/>
</dbReference>
<evidence type="ECO:0000259" key="7">
    <source>
        <dbReference type="Pfam" id="PF06560"/>
    </source>
</evidence>
<accession>A0A847D153</accession>
<dbReference type="GO" id="GO:0004347">
    <property type="term" value="F:glucose-6-phosphate isomerase activity"/>
    <property type="evidence" value="ECO:0007669"/>
    <property type="project" value="UniProtKB-EC"/>
</dbReference>
<comment type="pathway">
    <text evidence="1">Carbohydrate degradation; glycolysis; D-glyceraldehyde 3-phosphate and glycerone phosphate from D-glucose: step 2/4.</text>
</comment>
<evidence type="ECO:0000256" key="6">
    <source>
        <dbReference type="ARBA" id="ARBA00029321"/>
    </source>
</evidence>
<proteinExistence type="inferred from homology"/>
<dbReference type="EMBL" id="JAAZBX010000015">
    <property type="protein sequence ID" value="NLD25665.1"/>
    <property type="molecule type" value="Genomic_DNA"/>
</dbReference>
<dbReference type="Gene3D" id="2.60.120.10">
    <property type="entry name" value="Jelly Rolls"/>
    <property type="match status" value="1"/>
</dbReference>
<gene>
    <name evidence="8" type="ORF">GX656_03465</name>
</gene>
<evidence type="ECO:0000256" key="5">
    <source>
        <dbReference type="ARBA" id="ARBA00023152"/>
    </source>
</evidence>
<evidence type="ECO:0000256" key="3">
    <source>
        <dbReference type="ARBA" id="ARBA00011952"/>
    </source>
</evidence>
<reference evidence="8 9" key="1">
    <citation type="journal article" date="2020" name="Biotechnol. Biofuels">
        <title>New insights from the biogas microbiome by comprehensive genome-resolved metagenomics of nearly 1600 species originating from multiple anaerobic digesters.</title>
        <authorList>
            <person name="Campanaro S."/>
            <person name="Treu L."/>
            <person name="Rodriguez-R L.M."/>
            <person name="Kovalovszki A."/>
            <person name="Ziels R.M."/>
            <person name="Maus I."/>
            <person name="Zhu X."/>
            <person name="Kougias P.G."/>
            <person name="Basile A."/>
            <person name="Luo G."/>
            <person name="Schluter A."/>
            <person name="Konstantinidis K.T."/>
            <person name="Angelidaki I."/>
        </authorList>
    </citation>
    <scope>NUCLEOTIDE SEQUENCE [LARGE SCALE GENOMIC DNA]</scope>
    <source>
        <strain evidence="8">AS06rmzACSIP_65</strain>
    </source>
</reference>
<dbReference type="InterPro" id="IPR010551">
    <property type="entry name" value="G6P_isomerase_prok"/>
</dbReference>
<dbReference type="GO" id="GO:0005737">
    <property type="term" value="C:cytoplasm"/>
    <property type="evidence" value="ECO:0007669"/>
    <property type="project" value="InterPro"/>
</dbReference>
<dbReference type="SUPFAM" id="SSF51182">
    <property type="entry name" value="RmlC-like cupins"/>
    <property type="match status" value="1"/>
</dbReference>
<protein>
    <recommendedName>
        <fullName evidence="3">glucose-6-phosphate isomerase</fullName>
        <ecNumber evidence="3">5.3.1.9</ecNumber>
    </recommendedName>
</protein>
<evidence type="ECO:0000313" key="9">
    <source>
        <dbReference type="Proteomes" id="UP000545876"/>
    </source>
</evidence>
<dbReference type="InterPro" id="IPR014710">
    <property type="entry name" value="RmlC-like_jellyroll"/>
</dbReference>
<evidence type="ECO:0000256" key="4">
    <source>
        <dbReference type="ARBA" id="ARBA00022432"/>
    </source>
</evidence>
<sequence length="244" mass="28432">MAKIDLKSATGLSIIYENDALIFKNSSFQKKKDFTIDDIREQLLNKELDCPEIFYKKYYSVDTDSLFSSKKIKLHIYTISPNLAGIEFVKTKVTRCKKYPRLIEILSGTAIILLQQYKSPKENRVIKFLAKKGQKIIIPANYDFVAVNPRQNSSLIFAEILYINAVSRVVLDDNSGMAYYVIRKNAKQEIVRNPNYKIVNEVEKVEMDKIIKEFGITPKTTVIKQLIRKYEKFNWLFKEDSVKY</sequence>
<organism evidence="8 9">
    <name type="scientific">Candidatus Dojkabacteria bacterium</name>
    <dbReference type="NCBI Taxonomy" id="2099670"/>
    <lineage>
        <taxon>Bacteria</taxon>
        <taxon>Candidatus Dojkabacteria</taxon>
    </lineage>
</organism>
<dbReference type="InterPro" id="IPR011051">
    <property type="entry name" value="RmlC_Cupin_sf"/>
</dbReference>
<name>A0A847D153_9BACT</name>
<evidence type="ECO:0000313" key="8">
    <source>
        <dbReference type="EMBL" id="NLD25665.1"/>
    </source>
</evidence>
<evidence type="ECO:0000256" key="1">
    <source>
        <dbReference type="ARBA" id="ARBA00004926"/>
    </source>
</evidence>
<feature type="domain" description="Glucose-6-phosphate isomerase prokaryote" evidence="7">
    <location>
        <begin position="65"/>
        <end position="196"/>
    </location>
</feature>
<keyword evidence="4" id="KW-0312">Gluconeogenesis</keyword>
<dbReference type="Pfam" id="PF06560">
    <property type="entry name" value="GPI"/>
    <property type="match status" value="1"/>
</dbReference>
<comment type="caution">
    <text evidence="8">The sequence shown here is derived from an EMBL/GenBank/DDBJ whole genome shotgun (WGS) entry which is preliminary data.</text>
</comment>